<accession>A0A811NZB8</accession>
<feature type="compositionally biased region" description="Basic and acidic residues" evidence="3">
    <location>
        <begin position="162"/>
        <end position="208"/>
    </location>
</feature>
<comment type="caution">
    <text evidence="5">The sequence shown here is derived from an EMBL/GenBank/DDBJ whole genome shotgun (WGS) entry which is preliminary data.</text>
</comment>
<sequence>MASRMTPSKRPFQKNSSDFNGRGKWLKTKHSSPHKSQFKIEPGVPIFRILCPASKSGNVIGKGGAIIAKIREETRMRIRVDRAAPGCDERVIFITAVDKDEEASSERGGENDGGVAASTGGDLERDKDNSKEENDDPEGNNSKEQNDDSEKGNGKEEEDGFEKDHSTEEKDDSEKDHIREEKDHSEKEHDKEEKDDPFVTEVTKSEPERVIPSALKAVSLVFDRIFAAEDNNETGNLSAASTPVNLRLLVLYSQAGWLLGKGGSVIKQMSADNGCEIRVLRDNLPACALLNDKLCQITGEIDSVRKGLNAVSELLLAHPPKETDAVAGVHSSGSSSRSLFNQSDGLPSGMQSNFHIPLQGPSQANGPFDIIDLQPPIHGHASVPIESLSFRMLCPQDKVGSIIGKGGNIVKTIQKDTGCEIKVLDTVPKTDDRIISISGPAHPSDGISPAQNAILHVQHKIMLPTSDKKEGPSICRMIISANQVGCVLGKGGSIIAEMRKLSGAFIVVLSKDKIPRGVPEHDEVIQISGSCEAIQEALMQITARLRNHLFRVDRMPAMGPNMRPPFGLLDSQFGPFAGNHESPSLFHKDFMGWPLDGISAPWTVKGLRDLSDPVSISDIPGAGHREAGGFSGPGQPSMMPNLTAEVLVPRLIIPALCGEDGGCLDRIREFSEAKITVAEPIADSMDTAVLISGTPDQMHAARSLVQAFVMSESFAP</sequence>
<feature type="domain" description="K Homology" evidence="4">
    <location>
        <begin position="640"/>
        <end position="710"/>
    </location>
</feature>
<feature type="compositionally biased region" description="Basic and acidic residues" evidence="3">
    <location>
        <begin position="122"/>
        <end position="132"/>
    </location>
</feature>
<dbReference type="CDD" id="cd22460">
    <property type="entry name" value="KH-I_PEPPER_rpt2_like"/>
    <property type="match status" value="2"/>
</dbReference>
<keyword evidence="6" id="KW-1185">Reference proteome</keyword>
<dbReference type="Gene3D" id="3.30.1370.10">
    <property type="entry name" value="K Homology domain, type 1"/>
    <property type="match status" value="4"/>
</dbReference>
<feature type="compositionally biased region" description="Basic and acidic residues" evidence="3">
    <location>
        <begin position="144"/>
        <end position="155"/>
    </location>
</feature>
<evidence type="ECO:0000256" key="3">
    <source>
        <dbReference type="SAM" id="MobiDB-lite"/>
    </source>
</evidence>
<dbReference type="OrthoDB" id="442947at2759"/>
<keyword evidence="2" id="KW-0694">RNA-binding</keyword>
<dbReference type="Pfam" id="PF00013">
    <property type="entry name" value="KH_1"/>
    <property type="match status" value="5"/>
</dbReference>
<dbReference type="PROSITE" id="PS50084">
    <property type="entry name" value="KH_TYPE_1"/>
    <property type="match status" value="5"/>
</dbReference>
<evidence type="ECO:0000313" key="5">
    <source>
        <dbReference type="EMBL" id="CAD6233708.1"/>
    </source>
</evidence>
<evidence type="ECO:0000313" key="6">
    <source>
        <dbReference type="Proteomes" id="UP000604825"/>
    </source>
</evidence>
<dbReference type="InterPro" id="IPR004088">
    <property type="entry name" value="KH_dom_type_1"/>
</dbReference>
<feature type="domain" description="K Homology" evidence="4">
    <location>
        <begin position="242"/>
        <end position="316"/>
    </location>
</feature>
<feature type="domain" description="K Homology" evidence="4">
    <location>
        <begin position="386"/>
        <end position="459"/>
    </location>
</feature>
<dbReference type="AlphaFoldDB" id="A0A811NZB8"/>
<gene>
    <name evidence="5" type="ORF">NCGR_LOCUS22990</name>
</gene>
<feature type="region of interest" description="Disordered" evidence="3">
    <location>
        <begin position="1"/>
        <end position="37"/>
    </location>
</feature>
<evidence type="ECO:0000256" key="2">
    <source>
        <dbReference type="PROSITE-ProRule" id="PRU00117"/>
    </source>
</evidence>
<dbReference type="InterPro" id="IPR036612">
    <property type="entry name" value="KH_dom_type_1_sf"/>
</dbReference>
<evidence type="ECO:0000256" key="1">
    <source>
        <dbReference type="ARBA" id="ARBA00022737"/>
    </source>
</evidence>
<keyword evidence="1" id="KW-0677">Repeat</keyword>
<organism evidence="5 6">
    <name type="scientific">Miscanthus lutarioriparius</name>
    <dbReference type="NCBI Taxonomy" id="422564"/>
    <lineage>
        <taxon>Eukaryota</taxon>
        <taxon>Viridiplantae</taxon>
        <taxon>Streptophyta</taxon>
        <taxon>Embryophyta</taxon>
        <taxon>Tracheophyta</taxon>
        <taxon>Spermatophyta</taxon>
        <taxon>Magnoliopsida</taxon>
        <taxon>Liliopsida</taxon>
        <taxon>Poales</taxon>
        <taxon>Poaceae</taxon>
        <taxon>PACMAD clade</taxon>
        <taxon>Panicoideae</taxon>
        <taxon>Andropogonodae</taxon>
        <taxon>Andropogoneae</taxon>
        <taxon>Saccharinae</taxon>
        <taxon>Miscanthus</taxon>
    </lineage>
</organism>
<dbReference type="PANTHER" id="PTHR10288">
    <property type="entry name" value="KH DOMAIN CONTAINING RNA BINDING PROTEIN"/>
    <property type="match status" value="1"/>
</dbReference>
<feature type="domain" description="K Homology" evidence="4">
    <location>
        <begin position="43"/>
        <end position="113"/>
    </location>
</feature>
<feature type="compositionally biased region" description="Basic residues" evidence="3">
    <location>
        <begin position="24"/>
        <end position="37"/>
    </location>
</feature>
<dbReference type="SUPFAM" id="SSF54791">
    <property type="entry name" value="Eukaryotic type KH-domain (KH-domain type I)"/>
    <property type="match status" value="5"/>
</dbReference>
<dbReference type="SMART" id="SM00322">
    <property type="entry name" value="KH"/>
    <property type="match status" value="5"/>
</dbReference>
<name>A0A811NZB8_9POAL</name>
<dbReference type="InterPro" id="IPR004087">
    <property type="entry name" value="KH_dom"/>
</dbReference>
<proteinExistence type="predicted"/>
<feature type="domain" description="K Homology" evidence="4">
    <location>
        <begin position="471"/>
        <end position="546"/>
    </location>
</feature>
<protein>
    <recommendedName>
        <fullName evidence="4">K Homology domain-containing protein</fullName>
    </recommendedName>
</protein>
<evidence type="ECO:0000259" key="4">
    <source>
        <dbReference type="SMART" id="SM00322"/>
    </source>
</evidence>
<dbReference type="Gene3D" id="3.30.310.210">
    <property type="match status" value="1"/>
</dbReference>
<dbReference type="EMBL" id="CAJGYO010000005">
    <property type="protein sequence ID" value="CAD6233708.1"/>
    <property type="molecule type" value="Genomic_DNA"/>
</dbReference>
<dbReference type="GO" id="GO:0003723">
    <property type="term" value="F:RNA binding"/>
    <property type="evidence" value="ECO:0007669"/>
    <property type="project" value="UniProtKB-UniRule"/>
</dbReference>
<reference evidence="5" key="1">
    <citation type="submission" date="2020-10" db="EMBL/GenBank/DDBJ databases">
        <authorList>
            <person name="Han B."/>
            <person name="Lu T."/>
            <person name="Zhao Q."/>
            <person name="Huang X."/>
            <person name="Zhao Y."/>
        </authorList>
    </citation>
    <scope>NUCLEOTIDE SEQUENCE</scope>
</reference>
<dbReference type="CDD" id="cd22459">
    <property type="entry name" value="KH-I_PEPPER_rpt1_like"/>
    <property type="match status" value="2"/>
</dbReference>
<dbReference type="Proteomes" id="UP000604825">
    <property type="component" value="Unassembled WGS sequence"/>
</dbReference>
<feature type="region of interest" description="Disordered" evidence="3">
    <location>
        <begin position="100"/>
        <end position="208"/>
    </location>
</feature>